<feature type="transmembrane region" description="Helical" evidence="9">
    <location>
        <begin position="45"/>
        <end position="63"/>
    </location>
</feature>
<evidence type="ECO:0000256" key="4">
    <source>
        <dbReference type="ARBA" id="ARBA00022692"/>
    </source>
</evidence>
<dbReference type="GO" id="GO:0022857">
    <property type="term" value="F:transmembrane transporter activity"/>
    <property type="evidence" value="ECO:0007669"/>
    <property type="project" value="InterPro"/>
</dbReference>
<keyword evidence="4 9" id="KW-0812">Transmembrane</keyword>
<dbReference type="PANTHER" id="PTHR11795">
    <property type="entry name" value="BRANCHED-CHAIN AMINO ACID TRANSPORT SYSTEM PERMEASE PROTEIN LIVH"/>
    <property type="match status" value="1"/>
</dbReference>
<evidence type="ECO:0000256" key="9">
    <source>
        <dbReference type="SAM" id="Phobius"/>
    </source>
</evidence>
<dbReference type="AlphaFoldDB" id="A0A381QD58"/>
<feature type="transmembrane region" description="Helical" evidence="9">
    <location>
        <begin position="103"/>
        <end position="122"/>
    </location>
</feature>
<evidence type="ECO:0000313" key="10">
    <source>
        <dbReference type="EMBL" id="SUZ77216.1"/>
    </source>
</evidence>
<dbReference type="InterPro" id="IPR052157">
    <property type="entry name" value="BCAA_transport_permease"/>
</dbReference>
<feature type="transmembrane region" description="Helical" evidence="9">
    <location>
        <begin position="283"/>
        <end position="303"/>
    </location>
</feature>
<sequence>MDSLFTGLLQESISGTALGCIYALIALGFTLIYKASEVVNFAQGELMMVGAYVNFFLVTSFMAESGEPTGWIFLAGFIGSILFAVLFGWFLDRIINRPLKDEPVFSVIMATISLSIILRAVVSMFAGPMSLIPVSPFGNQIVAVGGIVISILDISIIVSAILLVVLFYYFFHKTKWGIAIQATSEDPVAAQLMGIAVKRVYGLVWIFSAIVATISGILLAPRMSLLDTSMGFLGLKAFPAAVLGGFGSITGAIAGGIMMGVIETISMGTLSFYFSWIKEINDIIVWIVLIAVLMVKPDGLFGVEKVRKV</sequence>
<evidence type="ECO:0000256" key="5">
    <source>
        <dbReference type="ARBA" id="ARBA00022970"/>
    </source>
</evidence>
<keyword evidence="5" id="KW-0029">Amino-acid transport</keyword>
<dbReference type="GO" id="GO:0005886">
    <property type="term" value="C:plasma membrane"/>
    <property type="evidence" value="ECO:0007669"/>
    <property type="project" value="UniProtKB-SubCell"/>
</dbReference>
<comment type="similarity">
    <text evidence="8">Belongs to the binding-protein-dependent transport system permease family. LivHM subfamily.</text>
</comment>
<gene>
    <name evidence="10" type="ORF">METZ01_LOCUS30070</name>
</gene>
<evidence type="ECO:0000256" key="1">
    <source>
        <dbReference type="ARBA" id="ARBA00004651"/>
    </source>
</evidence>
<accession>A0A381QD58</accession>
<evidence type="ECO:0000256" key="3">
    <source>
        <dbReference type="ARBA" id="ARBA00022475"/>
    </source>
</evidence>
<name>A0A381QD58_9ZZZZ</name>
<protein>
    <recommendedName>
        <fullName evidence="11">Branched-chain amino acid ABC transporter permease</fullName>
    </recommendedName>
</protein>
<evidence type="ECO:0000256" key="8">
    <source>
        <dbReference type="ARBA" id="ARBA00037998"/>
    </source>
</evidence>
<keyword evidence="7 9" id="KW-0472">Membrane</keyword>
<organism evidence="10">
    <name type="scientific">marine metagenome</name>
    <dbReference type="NCBI Taxonomy" id="408172"/>
    <lineage>
        <taxon>unclassified sequences</taxon>
        <taxon>metagenomes</taxon>
        <taxon>ecological metagenomes</taxon>
    </lineage>
</organism>
<keyword evidence="3" id="KW-1003">Cell membrane</keyword>
<reference evidence="10" key="1">
    <citation type="submission" date="2018-05" db="EMBL/GenBank/DDBJ databases">
        <authorList>
            <person name="Lanie J.A."/>
            <person name="Ng W.-L."/>
            <person name="Kazmierczak K.M."/>
            <person name="Andrzejewski T.M."/>
            <person name="Davidsen T.M."/>
            <person name="Wayne K.J."/>
            <person name="Tettelin H."/>
            <person name="Glass J.I."/>
            <person name="Rusch D."/>
            <person name="Podicherti R."/>
            <person name="Tsui H.-C.T."/>
            <person name="Winkler M.E."/>
        </authorList>
    </citation>
    <scope>NUCLEOTIDE SEQUENCE</scope>
</reference>
<keyword evidence="2" id="KW-0813">Transport</keyword>
<dbReference type="EMBL" id="UINC01001307">
    <property type="protein sequence ID" value="SUZ77216.1"/>
    <property type="molecule type" value="Genomic_DNA"/>
</dbReference>
<dbReference type="PANTHER" id="PTHR11795:SF451">
    <property type="entry name" value="ABC TRANSPORTER PERMEASE PROTEIN"/>
    <property type="match status" value="1"/>
</dbReference>
<dbReference type="Pfam" id="PF02653">
    <property type="entry name" value="BPD_transp_2"/>
    <property type="match status" value="1"/>
</dbReference>
<dbReference type="GO" id="GO:0006865">
    <property type="term" value="P:amino acid transport"/>
    <property type="evidence" value="ECO:0007669"/>
    <property type="project" value="UniProtKB-KW"/>
</dbReference>
<dbReference type="InterPro" id="IPR001851">
    <property type="entry name" value="ABC_transp_permease"/>
</dbReference>
<keyword evidence="6 9" id="KW-1133">Transmembrane helix</keyword>
<evidence type="ECO:0000256" key="6">
    <source>
        <dbReference type="ARBA" id="ARBA00022989"/>
    </source>
</evidence>
<feature type="transmembrane region" description="Helical" evidence="9">
    <location>
        <begin position="12"/>
        <end position="33"/>
    </location>
</feature>
<comment type="subcellular location">
    <subcellularLocation>
        <location evidence="1">Cell membrane</location>
        <topology evidence="1">Multi-pass membrane protein</topology>
    </subcellularLocation>
</comment>
<feature type="transmembrane region" description="Helical" evidence="9">
    <location>
        <begin position="240"/>
        <end position="262"/>
    </location>
</feature>
<evidence type="ECO:0008006" key="11">
    <source>
        <dbReference type="Google" id="ProtNLM"/>
    </source>
</evidence>
<dbReference type="CDD" id="cd06582">
    <property type="entry name" value="TM_PBP1_LivH_like"/>
    <property type="match status" value="1"/>
</dbReference>
<feature type="transmembrane region" description="Helical" evidence="9">
    <location>
        <begin position="200"/>
        <end position="220"/>
    </location>
</feature>
<evidence type="ECO:0000256" key="2">
    <source>
        <dbReference type="ARBA" id="ARBA00022448"/>
    </source>
</evidence>
<evidence type="ECO:0000256" key="7">
    <source>
        <dbReference type="ARBA" id="ARBA00023136"/>
    </source>
</evidence>
<feature type="transmembrane region" description="Helical" evidence="9">
    <location>
        <begin position="69"/>
        <end position="91"/>
    </location>
</feature>
<proteinExistence type="inferred from homology"/>
<feature type="transmembrane region" description="Helical" evidence="9">
    <location>
        <begin position="142"/>
        <end position="171"/>
    </location>
</feature>